<evidence type="ECO:0000313" key="3">
    <source>
        <dbReference type="Proteomes" id="UP000591131"/>
    </source>
</evidence>
<sequence length="142" mass="16261">MSSDDEEEDDELLFLDTYIPSTLNQFSDLMEMEVELSKHAKGEKSVYNRLLATTSSTRYINNEDNNGQQEQQEQQQQQQDDDDDTVVVGGGGGVVLIDDGHIPDGMSKGEWKRLVKEKRRAKLENKCPKHIKKRYRSKAANR</sequence>
<keyword evidence="2" id="KW-0808">Transferase</keyword>
<keyword evidence="2" id="KW-0418">Kinase</keyword>
<name>A0A7J6LX47_PERCH</name>
<dbReference type="OrthoDB" id="205248at2759"/>
<feature type="compositionally biased region" description="Basic residues" evidence="1">
    <location>
        <begin position="128"/>
        <end position="142"/>
    </location>
</feature>
<accession>A0A7J6LX47</accession>
<evidence type="ECO:0000256" key="1">
    <source>
        <dbReference type="SAM" id="MobiDB-lite"/>
    </source>
</evidence>
<organism evidence="2 3">
    <name type="scientific">Perkinsus chesapeaki</name>
    <name type="common">Clam parasite</name>
    <name type="synonym">Perkinsus andrewsi</name>
    <dbReference type="NCBI Taxonomy" id="330153"/>
    <lineage>
        <taxon>Eukaryota</taxon>
        <taxon>Sar</taxon>
        <taxon>Alveolata</taxon>
        <taxon>Perkinsozoa</taxon>
        <taxon>Perkinsea</taxon>
        <taxon>Perkinsida</taxon>
        <taxon>Perkinsidae</taxon>
        <taxon>Perkinsus</taxon>
    </lineage>
</organism>
<feature type="region of interest" description="Disordered" evidence="1">
    <location>
        <begin position="59"/>
        <end position="90"/>
    </location>
</feature>
<proteinExistence type="predicted"/>
<evidence type="ECO:0000313" key="2">
    <source>
        <dbReference type="EMBL" id="KAF4663878.1"/>
    </source>
</evidence>
<dbReference type="EMBL" id="JAAPAO010000303">
    <property type="protein sequence ID" value="KAF4663878.1"/>
    <property type="molecule type" value="Genomic_DNA"/>
</dbReference>
<feature type="compositionally biased region" description="Low complexity" evidence="1">
    <location>
        <begin position="62"/>
        <end position="78"/>
    </location>
</feature>
<dbReference type="GO" id="GO:0016301">
    <property type="term" value="F:kinase activity"/>
    <property type="evidence" value="ECO:0007669"/>
    <property type="project" value="UniProtKB-KW"/>
</dbReference>
<dbReference type="Proteomes" id="UP000591131">
    <property type="component" value="Unassembled WGS sequence"/>
</dbReference>
<feature type="region of interest" description="Disordered" evidence="1">
    <location>
        <begin position="122"/>
        <end position="142"/>
    </location>
</feature>
<dbReference type="AlphaFoldDB" id="A0A7J6LX47"/>
<comment type="caution">
    <text evidence="2">The sequence shown here is derived from an EMBL/GenBank/DDBJ whole genome shotgun (WGS) entry which is preliminary data.</text>
</comment>
<protein>
    <submittedName>
        <fullName evidence="2">Serine/threonine-protein kinase RIO1</fullName>
    </submittedName>
</protein>
<reference evidence="2 3" key="1">
    <citation type="submission" date="2020-04" db="EMBL/GenBank/DDBJ databases">
        <title>Perkinsus chesapeaki whole genome sequence.</title>
        <authorList>
            <person name="Bogema D.R."/>
        </authorList>
    </citation>
    <scope>NUCLEOTIDE SEQUENCE [LARGE SCALE GENOMIC DNA]</scope>
    <source>
        <strain evidence="2">ATCC PRA-425</strain>
    </source>
</reference>
<gene>
    <name evidence="2" type="primary">RIOK1</name>
    <name evidence="2" type="ORF">FOL47_005515</name>
</gene>
<keyword evidence="3" id="KW-1185">Reference proteome</keyword>